<dbReference type="FunCoup" id="C8VN08">
    <property type="interactions" value="285"/>
</dbReference>
<feature type="domain" description="Carbohydrate kinase FGGY C-terminal" evidence="6">
    <location>
        <begin position="322"/>
        <end position="536"/>
    </location>
</feature>
<dbReference type="PANTHER" id="PTHR43435:SF4">
    <property type="entry name" value="FGGY CARBOHYDRATE KINASE DOMAIN-CONTAINING PROTEIN"/>
    <property type="match status" value="1"/>
</dbReference>
<keyword evidence="4" id="KW-0418">Kinase</keyword>
<dbReference type="InterPro" id="IPR018484">
    <property type="entry name" value="FGGY_N"/>
</dbReference>
<dbReference type="Pfam" id="PF00370">
    <property type="entry name" value="FGGY_N"/>
    <property type="match status" value="1"/>
</dbReference>
<reference evidence="8" key="1">
    <citation type="journal article" date="2005" name="Nature">
        <title>Sequencing of Aspergillus nidulans and comparative analysis with A. fumigatus and A. oryzae.</title>
        <authorList>
            <person name="Galagan J.E."/>
            <person name="Calvo S.E."/>
            <person name="Cuomo C."/>
            <person name="Ma L.J."/>
            <person name="Wortman J.R."/>
            <person name="Batzoglou S."/>
            <person name="Lee S.I."/>
            <person name="Basturkmen M."/>
            <person name="Spevak C.C."/>
            <person name="Clutterbuck J."/>
            <person name="Kapitonov V."/>
            <person name="Jurka J."/>
            <person name="Scazzocchio C."/>
            <person name="Farman M."/>
            <person name="Butler J."/>
            <person name="Purcell S."/>
            <person name="Harris S."/>
            <person name="Braus G.H."/>
            <person name="Draht O."/>
            <person name="Busch S."/>
            <person name="D'Enfert C."/>
            <person name="Bouchier C."/>
            <person name="Goldman G.H."/>
            <person name="Bell-Pedersen D."/>
            <person name="Griffiths-Jones S."/>
            <person name="Doonan J.H."/>
            <person name="Yu J."/>
            <person name="Vienken K."/>
            <person name="Pain A."/>
            <person name="Freitag M."/>
            <person name="Selker E.U."/>
            <person name="Archer D.B."/>
            <person name="Penalva M.A."/>
            <person name="Oakley B.R."/>
            <person name="Momany M."/>
            <person name="Tanaka T."/>
            <person name="Kumagai T."/>
            <person name="Asai K."/>
            <person name="Machida M."/>
            <person name="Nierman W.C."/>
            <person name="Denning D.W."/>
            <person name="Caddick M."/>
            <person name="Hynes M."/>
            <person name="Paoletti M."/>
            <person name="Fischer R."/>
            <person name="Miller B."/>
            <person name="Dyer P."/>
            <person name="Sachs M.S."/>
            <person name="Osmani S.A."/>
            <person name="Birren B.W."/>
        </authorList>
    </citation>
    <scope>NUCLEOTIDE SEQUENCE [LARGE SCALE GENOMIC DNA]</scope>
    <source>
        <strain evidence="8">FGSC A4 / ATCC 38163 / CBS 112.46 / NRRL 194 / M139</strain>
    </source>
</reference>
<dbReference type="SUPFAM" id="SSF53067">
    <property type="entry name" value="Actin-like ATPase domain"/>
    <property type="match status" value="2"/>
</dbReference>
<organism evidence="7 8">
    <name type="scientific">Emericella nidulans (strain FGSC A4 / ATCC 38163 / CBS 112.46 / NRRL 194 / M139)</name>
    <name type="common">Aspergillus nidulans</name>
    <dbReference type="NCBI Taxonomy" id="227321"/>
    <lineage>
        <taxon>Eukaryota</taxon>
        <taxon>Fungi</taxon>
        <taxon>Dikarya</taxon>
        <taxon>Ascomycota</taxon>
        <taxon>Pezizomycotina</taxon>
        <taxon>Eurotiomycetes</taxon>
        <taxon>Eurotiomycetidae</taxon>
        <taxon>Eurotiales</taxon>
        <taxon>Aspergillaceae</taxon>
        <taxon>Aspergillus</taxon>
        <taxon>Aspergillus subgen. Nidulantes</taxon>
    </lineage>
</organism>
<evidence type="ECO:0000313" key="8">
    <source>
        <dbReference type="Proteomes" id="UP000000560"/>
    </source>
</evidence>
<dbReference type="Gene3D" id="3.30.420.40">
    <property type="match status" value="1"/>
</dbReference>
<feature type="domain" description="Carbohydrate kinase FGGY N-terminal" evidence="5">
    <location>
        <begin position="27"/>
        <end position="191"/>
    </location>
</feature>
<dbReference type="VEuPathDB" id="FungiDB:AN1568"/>
<dbReference type="EMBL" id="BN001307">
    <property type="protein sequence ID" value="CBF85127.1"/>
    <property type="molecule type" value="Genomic_DNA"/>
</dbReference>
<dbReference type="CDD" id="cd07782">
    <property type="entry name" value="ASKHA_NBD_FGGY_D-RBK"/>
    <property type="match status" value="1"/>
</dbReference>
<dbReference type="HOGENOM" id="CLU_009281_10_1_1"/>
<dbReference type="KEGG" id="ani:ANIA_01568"/>
<evidence type="ECO:0000313" key="7">
    <source>
        <dbReference type="EMBL" id="CBF85127.1"/>
    </source>
</evidence>
<comment type="subcellular location">
    <subcellularLocation>
        <location evidence="1">Cytoplasm</location>
    </subcellularLocation>
</comment>
<keyword evidence="3" id="KW-0808">Transferase</keyword>
<dbReference type="Gene3D" id="1.20.58.2240">
    <property type="match status" value="1"/>
</dbReference>
<proteinExistence type="inferred from homology"/>
<dbReference type="Pfam" id="PF02782">
    <property type="entry name" value="FGGY_C"/>
    <property type="match status" value="1"/>
</dbReference>
<name>C8VN08_EMENI</name>
<dbReference type="InterPro" id="IPR043129">
    <property type="entry name" value="ATPase_NBD"/>
</dbReference>
<evidence type="ECO:0000256" key="4">
    <source>
        <dbReference type="ARBA" id="ARBA00022777"/>
    </source>
</evidence>
<evidence type="ECO:0000256" key="3">
    <source>
        <dbReference type="ARBA" id="ARBA00022679"/>
    </source>
</evidence>
<evidence type="ECO:0000256" key="2">
    <source>
        <dbReference type="ARBA" id="ARBA00009156"/>
    </source>
</evidence>
<dbReference type="NCBIfam" id="TIGR01315">
    <property type="entry name" value="5C_CHO_kinase"/>
    <property type="match status" value="1"/>
</dbReference>
<dbReference type="InterPro" id="IPR018485">
    <property type="entry name" value="FGGY_C"/>
</dbReference>
<evidence type="ECO:0000259" key="6">
    <source>
        <dbReference type="Pfam" id="PF02782"/>
    </source>
</evidence>
<evidence type="ECO:0000256" key="1">
    <source>
        <dbReference type="ARBA" id="ARBA00004496"/>
    </source>
</evidence>
<keyword evidence="8" id="KW-1185">Reference proteome</keyword>
<dbReference type="GeneID" id="2875640"/>
<comment type="similarity">
    <text evidence="2">Belongs to the FGGY kinase family.</text>
</comment>
<reference evidence="8" key="2">
    <citation type="journal article" date="2009" name="Fungal Genet. Biol.">
        <title>The 2008 update of the Aspergillus nidulans genome annotation: a community effort.</title>
        <authorList>
            <person name="Wortman J.R."/>
            <person name="Gilsenan J.M."/>
            <person name="Joardar V."/>
            <person name="Deegan J."/>
            <person name="Clutterbuck J."/>
            <person name="Andersen M.R."/>
            <person name="Archer D."/>
            <person name="Bencina M."/>
            <person name="Braus G."/>
            <person name="Coutinho P."/>
            <person name="von Dohren H."/>
            <person name="Doonan J."/>
            <person name="Driessen A.J."/>
            <person name="Durek P."/>
            <person name="Espeso E."/>
            <person name="Fekete E."/>
            <person name="Flipphi M."/>
            <person name="Estrada C.G."/>
            <person name="Geysens S."/>
            <person name="Goldman G."/>
            <person name="de Groot P.W."/>
            <person name="Hansen K."/>
            <person name="Harris S.D."/>
            <person name="Heinekamp T."/>
            <person name="Helmstaedt K."/>
            <person name="Henrissat B."/>
            <person name="Hofmann G."/>
            <person name="Homan T."/>
            <person name="Horio T."/>
            <person name="Horiuchi H."/>
            <person name="James S."/>
            <person name="Jones M."/>
            <person name="Karaffa L."/>
            <person name="Karanyi Z."/>
            <person name="Kato M."/>
            <person name="Keller N."/>
            <person name="Kelly D.E."/>
            <person name="Kiel J.A."/>
            <person name="Kim J.M."/>
            <person name="van der Klei I.J."/>
            <person name="Klis F.M."/>
            <person name="Kovalchuk A."/>
            <person name="Krasevec N."/>
            <person name="Kubicek C.P."/>
            <person name="Liu B."/>
            <person name="Maccabe A."/>
            <person name="Meyer V."/>
            <person name="Mirabito P."/>
            <person name="Miskei M."/>
            <person name="Mos M."/>
            <person name="Mullins J."/>
            <person name="Nelson D.R."/>
            <person name="Nielsen J."/>
            <person name="Oakley B.R."/>
            <person name="Osmani S.A."/>
            <person name="Pakula T."/>
            <person name="Paszewski A."/>
            <person name="Paulsen I."/>
            <person name="Pilsyk S."/>
            <person name="Pocsi I."/>
            <person name="Punt P.J."/>
            <person name="Ram A.F."/>
            <person name="Ren Q."/>
            <person name="Robellet X."/>
            <person name="Robson G."/>
            <person name="Seiboth B."/>
            <person name="van Solingen P."/>
            <person name="Specht T."/>
            <person name="Sun J."/>
            <person name="Taheri-Talesh N."/>
            <person name="Takeshita N."/>
            <person name="Ussery D."/>
            <person name="vanKuyk P.A."/>
            <person name="Visser H."/>
            <person name="van de Vondervoort P.J."/>
            <person name="de Vries R.P."/>
            <person name="Walton J."/>
            <person name="Xiang X."/>
            <person name="Xiong Y."/>
            <person name="Zeng A.P."/>
            <person name="Brandt B.W."/>
            <person name="Cornell M.J."/>
            <person name="van den Hondel C.A."/>
            <person name="Visser J."/>
            <person name="Oliver S.G."/>
            <person name="Turner G."/>
        </authorList>
    </citation>
    <scope>GENOME REANNOTATION</scope>
    <source>
        <strain evidence="8">FGSC A4 / ATCC 38163 / CBS 112.46 / NRRL 194 / M139</strain>
    </source>
</reference>
<dbReference type="GO" id="GO:0005737">
    <property type="term" value="C:cytoplasm"/>
    <property type="evidence" value="ECO:0000318"/>
    <property type="project" value="GO_Central"/>
</dbReference>
<evidence type="ECO:0000259" key="5">
    <source>
        <dbReference type="Pfam" id="PF00370"/>
    </source>
</evidence>
<dbReference type="GO" id="GO:0019150">
    <property type="term" value="F:D-ribulokinase activity"/>
    <property type="evidence" value="ECO:0000318"/>
    <property type="project" value="GO_Central"/>
</dbReference>
<dbReference type="GO" id="GO:0019321">
    <property type="term" value="P:pentose metabolic process"/>
    <property type="evidence" value="ECO:0000318"/>
    <property type="project" value="GO_Central"/>
</dbReference>
<dbReference type="OrthoDB" id="203824at2759"/>
<sequence length="603" mass="64890">MGKGKPRLLLNHRPSIHPSKMQIKSGYYIGIDVGTGSARACIIDHNGDIVGLASKDIGLWQPEQQHYEQSTLNIWQCICASVQQALAERAIPSSQVHGIGFDATCSLAVFSKTTNKPVSVTRQGGFSTERNVILWLDHRAVKETELINATGHKVLKYVGGTMSPEMEMPKILWLKNQMPPEVFADCKFYDLVDALTHIATGEETRSYCSLVCKQGYLPSQVEGSTTGWQGDFLESIGLGELAADGFARIGGVNGETGQHLSAGERAGRLSARAAKELGLPPGIAVGAGVIDAYAGWIGTVGTKIDGVDVVGNHNRADAFNRLAAVAGTSTCHIAMSSNPVFVPGVWGPYRDTVFRGCWMAEGGQSATGQLLKHVLDTHPASKSAFAVAADRGLDIFSFLDGHLAALAAKQNLPCIAALARHFFFYGDFFGNRSPLADPNMTGSVVGLTADTSIDSLAIHYYGTLEFIALQTRQIVETMNKAGHAITSIFMSGSQCKNRTLVKLIATACNMPVIVPRGRHVEAAVCHGAAMLGVKAANLDAPGKTVDLWDVIEQTSKPGDVCHPTTAEYERALLAAKYQVFLDQCTRQREYREMVDRVAFPNQV</sequence>
<dbReference type="AlphaFoldDB" id="C8VN08"/>
<accession>C8VN08</accession>
<gene>
    <name evidence="7" type="ORF">ANIA_01568</name>
</gene>
<dbReference type="OMA" id="SCTMTTT"/>
<dbReference type="RefSeq" id="XP_050468685.1">
    <property type="nucleotide sequence ID" value="XM_050612810.1"/>
</dbReference>
<dbReference type="PANTHER" id="PTHR43435">
    <property type="entry name" value="RIBULOKINASE"/>
    <property type="match status" value="1"/>
</dbReference>
<dbReference type="InterPro" id="IPR006003">
    <property type="entry name" value="FGGY_RbtK-like"/>
</dbReference>
<dbReference type="STRING" id="227321.C8VN08"/>
<dbReference type="eggNOG" id="KOG2517">
    <property type="taxonomic scope" value="Eukaryota"/>
</dbReference>
<protein>
    <submittedName>
        <fullName evidence="7">Uncharacterized protein</fullName>
    </submittedName>
</protein>
<dbReference type="InParanoid" id="C8VN08"/>
<dbReference type="Proteomes" id="UP000000560">
    <property type="component" value="Chromosome VII"/>
</dbReference>